<dbReference type="AlphaFoldDB" id="A0A4R1BTD9"/>
<evidence type="ECO:0000256" key="4">
    <source>
        <dbReference type="ARBA" id="ARBA00023014"/>
    </source>
</evidence>
<gene>
    <name evidence="6" type="ORF">E0L93_01620</name>
</gene>
<proteinExistence type="predicted"/>
<evidence type="ECO:0000256" key="2">
    <source>
        <dbReference type="ARBA" id="ARBA00022723"/>
    </source>
</evidence>
<feature type="domain" description="Rieske" evidence="5">
    <location>
        <begin position="5"/>
        <end position="100"/>
    </location>
</feature>
<dbReference type="Proteomes" id="UP000295244">
    <property type="component" value="Unassembled WGS sequence"/>
</dbReference>
<evidence type="ECO:0000256" key="3">
    <source>
        <dbReference type="ARBA" id="ARBA00023004"/>
    </source>
</evidence>
<dbReference type="InterPro" id="IPR036922">
    <property type="entry name" value="Rieske_2Fe-2S_sf"/>
</dbReference>
<dbReference type="PANTHER" id="PTHR21496:SF23">
    <property type="entry name" value="3-PHENYLPROPIONATE_CINNAMIC ACID DIOXYGENASE FERREDOXIN SUBUNIT"/>
    <property type="match status" value="1"/>
</dbReference>
<sequence length="116" mass="12752">MSEYHKIARVGDIAPGEVKVYELEGHRVALCNVDGELHAIEDVCTHDAGPLDQGELSGKEIKCPRHGAKFDVTTGRALTLPAVKPVPKHEVKVEDGDVYVALSEAKVTGTRRRRRR</sequence>
<keyword evidence="2" id="KW-0479">Metal-binding</keyword>
<dbReference type="Gene3D" id="2.102.10.10">
    <property type="entry name" value="Rieske [2Fe-2S] iron-sulphur domain"/>
    <property type="match status" value="1"/>
</dbReference>
<dbReference type="PANTHER" id="PTHR21496">
    <property type="entry name" value="FERREDOXIN-RELATED"/>
    <property type="match status" value="1"/>
</dbReference>
<evidence type="ECO:0000256" key="1">
    <source>
        <dbReference type="ARBA" id="ARBA00022714"/>
    </source>
</evidence>
<dbReference type="GO" id="GO:0004497">
    <property type="term" value="F:monooxygenase activity"/>
    <property type="evidence" value="ECO:0007669"/>
    <property type="project" value="UniProtKB-ARBA"/>
</dbReference>
<dbReference type="OrthoDB" id="147178at2"/>
<dbReference type="EMBL" id="SKBU01000003">
    <property type="protein sequence ID" value="TCJ20546.1"/>
    <property type="molecule type" value="Genomic_DNA"/>
</dbReference>
<dbReference type="GO" id="GO:0046872">
    <property type="term" value="F:metal ion binding"/>
    <property type="evidence" value="ECO:0007669"/>
    <property type="project" value="UniProtKB-KW"/>
</dbReference>
<dbReference type="InterPro" id="IPR017941">
    <property type="entry name" value="Rieske_2Fe-2S"/>
</dbReference>
<evidence type="ECO:0000259" key="5">
    <source>
        <dbReference type="PROSITE" id="PS51296"/>
    </source>
</evidence>
<dbReference type="SUPFAM" id="SSF50022">
    <property type="entry name" value="ISP domain"/>
    <property type="match status" value="1"/>
</dbReference>
<accession>A0A4R1BTD9</accession>
<dbReference type="Pfam" id="PF00355">
    <property type="entry name" value="Rieske"/>
    <property type="match status" value="1"/>
</dbReference>
<keyword evidence="4" id="KW-0411">Iron-sulfur</keyword>
<comment type="caution">
    <text evidence="6">The sequence shown here is derived from an EMBL/GenBank/DDBJ whole genome shotgun (WGS) entry which is preliminary data.</text>
</comment>
<evidence type="ECO:0000313" key="7">
    <source>
        <dbReference type="Proteomes" id="UP000295244"/>
    </source>
</evidence>
<reference evidence="6 7" key="1">
    <citation type="submission" date="2019-03" db="EMBL/GenBank/DDBJ databases">
        <title>Whole genome sequence of a novel Rubrobacter taiwanensis strain, isolated from Yellowstone National Park.</title>
        <authorList>
            <person name="Freed S."/>
            <person name="Ramaley R.F."/>
            <person name="Kyndt J.A."/>
        </authorList>
    </citation>
    <scope>NUCLEOTIDE SEQUENCE [LARGE SCALE GENOMIC DNA]</scope>
    <source>
        <strain evidence="6 7">Yellowstone</strain>
    </source>
</reference>
<dbReference type="CDD" id="cd03528">
    <property type="entry name" value="Rieske_RO_ferredoxin"/>
    <property type="match status" value="1"/>
</dbReference>
<dbReference type="PROSITE" id="PS51296">
    <property type="entry name" value="RIESKE"/>
    <property type="match status" value="1"/>
</dbReference>
<name>A0A4R1BTD9_9ACTN</name>
<keyword evidence="3" id="KW-0408">Iron</keyword>
<dbReference type="GO" id="GO:0051537">
    <property type="term" value="F:2 iron, 2 sulfur cluster binding"/>
    <property type="evidence" value="ECO:0007669"/>
    <property type="project" value="UniProtKB-KW"/>
</dbReference>
<organism evidence="6 7">
    <name type="scientific">Rubrobacter taiwanensis</name>
    <dbReference type="NCBI Taxonomy" id="185139"/>
    <lineage>
        <taxon>Bacteria</taxon>
        <taxon>Bacillati</taxon>
        <taxon>Actinomycetota</taxon>
        <taxon>Rubrobacteria</taxon>
        <taxon>Rubrobacterales</taxon>
        <taxon>Rubrobacteraceae</taxon>
        <taxon>Rubrobacter</taxon>
    </lineage>
</organism>
<keyword evidence="7" id="KW-1185">Reference proteome</keyword>
<dbReference type="GO" id="GO:0016705">
    <property type="term" value="F:oxidoreductase activity, acting on paired donors, with incorporation or reduction of molecular oxygen"/>
    <property type="evidence" value="ECO:0007669"/>
    <property type="project" value="UniProtKB-ARBA"/>
</dbReference>
<protein>
    <submittedName>
        <fullName evidence="6">Non-heme iron oxygenase ferredoxin subunit</fullName>
    </submittedName>
</protein>
<evidence type="ECO:0000313" key="6">
    <source>
        <dbReference type="EMBL" id="TCJ20546.1"/>
    </source>
</evidence>
<keyword evidence="1" id="KW-0001">2Fe-2S</keyword>
<dbReference type="RefSeq" id="WP_132687557.1">
    <property type="nucleotide sequence ID" value="NZ_SKBU01000003.1"/>
</dbReference>